<sequence>MADHRPVTEPGITIAHLEDRDLMSMFRATLSRHPTRTMIRYFDGELTFQRIDEESEAFAAALESRGFTHGDRLAIVANNIPHFVITMIAAWKLGGIIVPIPPALGDHEILELVSRSGASTIACEEARIGDWMDGIPLPTPVISLCPHEYHDAGSEELIPQHAAPRADTVEFRDLVNRHRGEPVAMVVPHPASAAAIVFTSGTTGAPKGAVNRHESLAFVGQVYRDWVALTEHDRVLEAAPFPTIMGIAAGIAPAIVTGCSVSISYRFHVATLARMARQHRTTFLMGAPTMYLSLLNEPSIRREDLESLNHLYCGASTVPMVLVERWRSRFGQQIGTAYGMTEASGPTHLSPAGVEVPIDPASGALAIGMPVYSTESRIVDPASQPGDELPEGEVGEMVVRGPQMISRYWNSGEDAAGTIADGWIRTGDLAIRRGDWFYVLDRIKDTIVTSGNNISPRQVEDCLLQHPSVVEAAVVGVPDGHRGESVQAFVVVDRSLPVTAEELIEHCRNRLASYKAPRVVRFIESLPVNLTGKVLRRHLRELVASIDS</sequence>
<evidence type="ECO:0000259" key="4">
    <source>
        <dbReference type="Pfam" id="PF13193"/>
    </source>
</evidence>
<name>A0A1H3TGQ5_9MICO</name>
<organism evidence="5 6">
    <name type="scientific">Herbiconiux ginsengi</name>
    <dbReference type="NCBI Taxonomy" id="381665"/>
    <lineage>
        <taxon>Bacteria</taxon>
        <taxon>Bacillati</taxon>
        <taxon>Actinomycetota</taxon>
        <taxon>Actinomycetes</taxon>
        <taxon>Micrococcales</taxon>
        <taxon>Microbacteriaceae</taxon>
        <taxon>Herbiconiux</taxon>
    </lineage>
</organism>
<keyword evidence="2" id="KW-0436">Ligase</keyword>
<dbReference type="Proteomes" id="UP000198891">
    <property type="component" value="Unassembled WGS sequence"/>
</dbReference>
<dbReference type="InterPro" id="IPR042099">
    <property type="entry name" value="ANL_N_sf"/>
</dbReference>
<comment type="similarity">
    <text evidence="1">Belongs to the ATP-dependent AMP-binding enzyme family.</text>
</comment>
<dbReference type="InterPro" id="IPR020845">
    <property type="entry name" value="AMP-binding_CS"/>
</dbReference>
<evidence type="ECO:0000256" key="1">
    <source>
        <dbReference type="ARBA" id="ARBA00006432"/>
    </source>
</evidence>
<dbReference type="InterPro" id="IPR045851">
    <property type="entry name" value="AMP-bd_C_sf"/>
</dbReference>
<proteinExistence type="inferred from homology"/>
<protein>
    <submittedName>
        <fullName evidence="5">Long-chain acyl-CoA synthetase</fullName>
    </submittedName>
</protein>
<dbReference type="OrthoDB" id="9803968at2"/>
<dbReference type="PROSITE" id="PS00455">
    <property type="entry name" value="AMP_BINDING"/>
    <property type="match status" value="1"/>
</dbReference>
<evidence type="ECO:0000313" key="5">
    <source>
        <dbReference type="EMBL" id="SDZ48845.1"/>
    </source>
</evidence>
<dbReference type="Gene3D" id="3.40.50.12780">
    <property type="entry name" value="N-terminal domain of ligase-like"/>
    <property type="match status" value="1"/>
</dbReference>
<reference evidence="5 6" key="1">
    <citation type="submission" date="2016-10" db="EMBL/GenBank/DDBJ databases">
        <authorList>
            <person name="de Groot N.N."/>
        </authorList>
    </citation>
    <scope>NUCLEOTIDE SEQUENCE [LARGE SCALE GENOMIC DNA]</scope>
    <source>
        <strain evidence="5 6">CGMCC 4.3491</strain>
    </source>
</reference>
<dbReference type="PANTHER" id="PTHR43767:SF1">
    <property type="entry name" value="NONRIBOSOMAL PEPTIDE SYNTHASE PES1 (EUROFUNG)-RELATED"/>
    <property type="match status" value="1"/>
</dbReference>
<evidence type="ECO:0000259" key="3">
    <source>
        <dbReference type="Pfam" id="PF00501"/>
    </source>
</evidence>
<dbReference type="Gene3D" id="3.30.300.30">
    <property type="match status" value="1"/>
</dbReference>
<dbReference type="InterPro" id="IPR000873">
    <property type="entry name" value="AMP-dep_synth/lig_dom"/>
</dbReference>
<dbReference type="InterPro" id="IPR025110">
    <property type="entry name" value="AMP-bd_C"/>
</dbReference>
<feature type="domain" description="AMP-binding enzyme C-terminal" evidence="4">
    <location>
        <begin position="458"/>
        <end position="533"/>
    </location>
</feature>
<dbReference type="RefSeq" id="WP_092557446.1">
    <property type="nucleotide sequence ID" value="NZ_FNPZ01000005.1"/>
</dbReference>
<dbReference type="FunFam" id="3.30.300.30:FF:000008">
    <property type="entry name" value="2,3-dihydroxybenzoate-AMP ligase"/>
    <property type="match status" value="1"/>
</dbReference>
<dbReference type="GO" id="GO:0016878">
    <property type="term" value="F:acid-thiol ligase activity"/>
    <property type="evidence" value="ECO:0007669"/>
    <property type="project" value="UniProtKB-ARBA"/>
</dbReference>
<dbReference type="SUPFAM" id="SSF56801">
    <property type="entry name" value="Acetyl-CoA synthetase-like"/>
    <property type="match status" value="1"/>
</dbReference>
<evidence type="ECO:0000313" key="6">
    <source>
        <dbReference type="Proteomes" id="UP000198891"/>
    </source>
</evidence>
<gene>
    <name evidence="5" type="ORF">SAMN05216554_4165</name>
</gene>
<keyword evidence="6" id="KW-1185">Reference proteome</keyword>
<dbReference type="EMBL" id="FNPZ01000005">
    <property type="protein sequence ID" value="SDZ48845.1"/>
    <property type="molecule type" value="Genomic_DNA"/>
</dbReference>
<accession>A0A1H3TGQ5</accession>
<evidence type="ECO:0000256" key="2">
    <source>
        <dbReference type="ARBA" id="ARBA00022598"/>
    </source>
</evidence>
<dbReference type="Pfam" id="PF13193">
    <property type="entry name" value="AMP-binding_C"/>
    <property type="match status" value="1"/>
</dbReference>
<dbReference type="AlphaFoldDB" id="A0A1H3TGQ5"/>
<dbReference type="InterPro" id="IPR050237">
    <property type="entry name" value="ATP-dep_AMP-bd_enzyme"/>
</dbReference>
<dbReference type="PANTHER" id="PTHR43767">
    <property type="entry name" value="LONG-CHAIN-FATTY-ACID--COA LIGASE"/>
    <property type="match status" value="1"/>
</dbReference>
<dbReference type="STRING" id="381665.SAMN05216554_4165"/>
<dbReference type="Pfam" id="PF00501">
    <property type="entry name" value="AMP-binding"/>
    <property type="match status" value="1"/>
</dbReference>
<feature type="domain" description="AMP-dependent synthetase/ligase" evidence="3">
    <location>
        <begin position="26"/>
        <end position="409"/>
    </location>
</feature>